<reference evidence="2 3" key="1">
    <citation type="submission" date="2020-08" db="EMBL/GenBank/DDBJ databases">
        <title>Genomic Encyclopedia of Type Strains, Phase III (KMG-III): the genomes of soil and plant-associated and newly described type strains.</title>
        <authorList>
            <person name="Whitman W."/>
        </authorList>
    </citation>
    <scope>NUCLEOTIDE SEQUENCE [LARGE SCALE GENOMIC DNA]</scope>
    <source>
        <strain evidence="2 3">CECT 8799</strain>
    </source>
</reference>
<proteinExistence type="predicted"/>
<organism evidence="2 3">
    <name type="scientific">Microbulbifer rhizosphaerae</name>
    <dbReference type="NCBI Taxonomy" id="1562603"/>
    <lineage>
        <taxon>Bacteria</taxon>
        <taxon>Pseudomonadati</taxon>
        <taxon>Pseudomonadota</taxon>
        <taxon>Gammaproteobacteria</taxon>
        <taxon>Cellvibrionales</taxon>
        <taxon>Microbulbiferaceae</taxon>
        <taxon>Microbulbifer</taxon>
    </lineage>
</organism>
<keyword evidence="3" id="KW-1185">Reference proteome</keyword>
<comment type="caution">
    <text evidence="2">The sequence shown here is derived from an EMBL/GenBank/DDBJ whole genome shotgun (WGS) entry which is preliminary data.</text>
</comment>
<feature type="transmembrane region" description="Helical" evidence="1">
    <location>
        <begin position="102"/>
        <end position="122"/>
    </location>
</feature>
<evidence type="ECO:0000313" key="2">
    <source>
        <dbReference type="EMBL" id="MBB3060609.1"/>
    </source>
</evidence>
<evidence type="ECO:0000313" key="3">
    <source>
        <dbReference type="Proteomes" id="UP000535937"/>
    </source>
</evidence>
<feature type="transmembrane region" description="Helical" evidence="1">
    <location>
        <begin position="47"/>
        <end position="67"/>
    </location>
</feature>
<feature type="transmembrane region" description="Helical" evidence="1">
    <location>
        <begin position="7"/>
        <end position="27"/>
    </location>
</feature>
<feature type="transmembrane region" description="Helical" evidence="1">
    <location>
        <begin position="79"/>
        <end position="96"/>
    </location>
</feature>
<protein>
    <submittedName>
        <fullName evidence="2">Uncharacterized protein</fullName>
    </submittedName>
</protein>
<dbReference type="AlphaFoldDB" id="A0A7W4WAS4"/>
<dbReference type="RefSeq" id="WP_183458132.1">
    <property type="nucleotide sequence ID" value="NZ_JACHWZ010000005.1"/>
</dbReference>
<dbReference type="Proteomes" id="UP000535937">
    <property type="component" value="Unassembled WGS sequence"/>
</dbReference>
<gene>
    <name evidence="2" type="ORF">FHS09_001428</name>
</gene>
<dbReference type="EMBL" id="JACHWZ010000005">
    <property type="protein sequence ID" value="MBB3060609.1"/>
    <property type="molecule type" value="Genomic_DNA"/>
</dbReference>
<name>A0A7W4WAS4_9GAMM</name>
<evidence type="ECO:0000256" key="1">
    <source>
        <dbReference type="SAM" id="Phobius"/>
    </source>
</evidence>
<accession>A0A7W4WAS4</accession>
<keyword evidence="1" id="KW-0812">Transmembrane</keyword>
<sequence>MNKVVNGVFSLVIGVALSASFVWLVGVGAASPVPEFLSGSEKIVVNYYSGIVTALLAVVISAVLLFVSRRFFSAPAGRQGALAVVPVALYLSYLAVEAPATLPSIMYAAVPVVLIIAAFLVVRAEA</sequence>
<keyword evidence="1" id="KW-1133">Transmembrane helix</keyword>
<keyword evidence="1" id="KW-0472">Membrane</keyword>